<feature type="domain" description="Glycoside hydrolase family 38 central" evidence="3">
    <location>
        <begin position="11"/>
        <end position="62"/>
    </location>
</feature>
<evidence type="ECO:0000313" key="4">
    <source>
        <dbReference type="EMBL" id="CDR00407.1"/>
    </source>
</evidence>
<dbReference type="GO" id="GO:0046872">
    <property type="term" value="F:metal ion binding"/>
    <property type="evidence" value="ECO:0007669"/>
    <property type="project" value="UniProtKB-KW"/>
</dbReference>
<keyword evidence="1" id="KW-0479">Metal-binding</keyword>
<dbReference type="PaxDb" id="8022-A0A060Z955"/>
<dbReference type="Gene3D" id="1.20.1270.50">
    <property type="entry name" value="Glycoside hydrolase family 38, central domain"/>
    <property type="match status" value="1"/>
</dbReference>
<dbReference type="GO" id="GO:0006013">
    <property type="term" value="P:mannose metabolic process"/>
    <property type="evidence" value="ECO:0007669"/>
    <property type="project" value="InterPro"/>
</dbReference>
<accession>A0A060Z955</accession>
<reference evidence="4" key="2">
    <citation type="submission" date="2014-03" db="EMBL/GenBank/DDBJ databases">
        <authorList>
            <person name="Genoscope - CEA"/>
        </authorList>
    </citation>
    <scope>NUCLEOTIDE SEQUENCE</scope>
</reference>
<dbReference type="EMBL" id="FR956699">
    <property type="protein sequence ID" value="CDR00407.1"/>
    <property type="molecule type" value="Genomic_DNA"/>
</dbReference>
<dbReference type="GO" id="GO:0004559">
    <property type="term" value="F:alpha-mannosidase activity"/>
    <property type="evidence" value="ECO:0007669"/>
    <property type="project" value="InterPro"/>
</dbReference>
<proteinExistence type="predicted"/>
<dbReference type="AlphaFoldDB" id="A0A060Z955"/>
<dbReference type="SUPFAM" id="SSF74650">
    <property type="entry name" value="Galactose mutarotase-like"/>
    <property type="match status" value="1"/>
</dbReference>
<dbReference type="GO" id="GO:0009313">
    <property type="term" value="P:oligosaccharide catabolic process"/>
    <property type="evidence" value="ECO:0007669"/>
    <property type="project" value="TreeGrafter"/>
</dbReference>
<name>A0A060Z955_ONCMY</name>
<reference evidence="4" key="1">
    <citation type="journal article" date="2014" name="Nat. Commun.">
        <title>The rainbow trout genome provides novel insights into evolution after whole-genome duplication in vertebrates.</title>
        <authorList>
            <person name="Berthelot C."/>
            <person name="Brunet F."/>
            <person name="Chalopin D."/>
            <person name="Juanchich A."/>
            <person name="Bernard M."/>
            <person name="Noel B."/>
            <person name="Bento P."/>
            <person name="Da Silva C."/>
            <person name="Labadie K."/>
            <person name="Alberti A."/>
            <person name="Aury J.M."/>
            <person name="Louis A."/>
            <person name="Dehais P."/>
            <person name="Bardou P."/>
            <person name="Montfort J."/>
            <person name="Klopp C."/>
            <person name="Cabau C."/>
            <person name="Gaspin C."/>
            <person name="Thorgaard G.H."/>
            <person name="Boussaha M."/>
            <person name="Quillet E."/>
            <person name="Guyomard R."/>
            <person name="Galiana D."/>
            <person name="Bobe J."/>
            <person name="Volff J.N."/>
            <person name="Genet C."/>
            <person name="Wincker P."/>
            <person name="Jaillon O."/>
            <person name="Roest Crollius H."/>
            <person name="Guiguen Y."/>
        </authorList>
    </citation>
    <scope>NUCLEOTIDE SEQUENCE [LARGE SCALE GENOMIC DNA]</scope>
</reference>
<evidence type="ECO:0000256" key="1">
    <source>
        <dbReference type="ARBA" id="ARBA00022723"/>
    </source>
</evidence>
<dbReference type="PANTHER" id="PTHR46017:SF1">
    <property type="entry name" value="ALPHA-MANNOSIDASE 2C1"/>
    <property type="match status" value="1"/>
</dbReference>
<gene>
    <name evidence="4" type="ORF">GSONMT00027474001</name>
</gene>
<dbReference type="Pfam" id="PF09261">
    <property type="entry name" value="Alpha-mann_mid"/>
    <property type="match status" value="1"/>
</dbReference>
<feature type="non-terminal residue" evidence="4">
    <location>
        <position position="1"/>
    </location>
</feature>
<organism evidence="4 5">
    <name type="scientific">Oncorhynchus mykiss</name>
    <name type="common">Rainbow trout</name>
    <name type="synonym">Salmo gairdneri</name>
    <dbReference type="NCBI Taxonomy" id="8022"/>
    <lineage>
        <taxon>Eukaryota</taxon>
        <taxon>Metazoa</taxon>
        <taxon>Chordata</taxon>
        <taxon>Craniata</taxon>
        <taxon>Vertebrata</taxon>
        <taxon>Euteleostomi</taxon>
        <taxon>Actinopterygii</taxon>
        <taxon>Neopterygii</taxon>
        <taxon>Teleostei</taxon>
        <taxon>Protacanthopterygii</taxon>
        <taxon>Salmoniformes</taxon>
        <taxon>Salmonidae</taxon>
        <taxon>Salmoninae</taxon>
        <taxon>Oncorhynchus</taxon>
    </lineage>
</organism>
<evidence type="ECO:0000259" key="3">
    <source>
        <dbReference type="Pfam" id="PF09261"/>
    </source>
</evidence>
<evidence type="ECO:0000256" key="2">
    <source>
        <dbReference type="ARBA" id="ARBA00022801"/>
    </source>
</evidence>
<dbReference type="InterPro" id="IPR015341">
    <property type="entry name" value="Glyco_hydro_38_cen"/>
</dbReference>
<keyword evidence="2" id="KW-0378">Hydrolase</keyword>
<dbReference type="GO" id="GO:0030246">
    <property type="term" value="F:carbohydrate binding"/>
    <property type="evidence" value="ECO:0007669"/>
    <property type="project" value="InterPro"/>
</dbReference>
<dbReference type="Proteomes" id="UP000193380">
    <property type="component" value="Unassembled WGS sequence"/>
</dbReference>
<dbReference type="InterPro" id="IPR011013">
    <property type="entry name" value="Gal_mutarotase_sf_dom"/>
</dbReference>
<dbReference type="STRING" id="8022.A0A060Z955"/>
<sequence>LTCRQHSTFPQLSLFFRQLLLNQFHDVIPGTCIEMVVEDALRYYQDIRTVGTRLLRVSCRALGSEGTMTQTGDSDSTATSVAVLNTLPWERTEVLPLTGGAPDHQQPCLVLVTVPSVGVVSVRDATATKPVPLVSVKVQADGTVLMENGILRAVVNKDGCLASLYLVETNR</sequence>
<protein>
    <recommendedName>
        <fullName evidence="3">Glycoside hydrolase family 38 central domain-containing protein</fullName>
    </recommendedName>
</protein>
<dbReference type="PANTHER" id="PTHR46017">
    <property type="entry name" value="ALPHA-MANNOSIDASE 2C1"/>
    <property type="match status" value="1"/>
</dbReference>
<dbReference type="SUPFAM" id="SSF88688">
    <property type="entry name" value="Families 57/38 glycoside transferase middle domain"/>
    <property type="match status" value="1"/>
</dbReference>
<dbReference type="InterPro" id="IPR037094">
    <property type="entry name" value="Glyco_hydro_38_cen_sf"/>
</dbReference>
<dbReference type="InterPro" id="IPR028995">
    <property type="entry name" value="Glyco_hydro_57/38_cen_sf"/>
</dbReference>
<evidence type="ECO:0000313" key="5">
    <source>
        <dbReference type="Proteomes" id="UP000193380"/>
    </source>
</evidence>